<keyword evidence="8" id="KW-1185">Reference proteome</keyword>
<evidence type="ECO:0000256" key="3">
    <source>
        <dbReference type="ARBA" id="ARBA00022989"/>
    </source>
</evidence>
<dbReference type="InterPro" id="IPR020846">
    <property type="entry name" value="MFS_dom"/>
</dbReference>
<dbReference type="EMBL" id="JAKRCV010000022">
    <property type="protein sequence ID" value="MCG7321946.1"/>
    <property type="molecule type" value="Genomic_DNA"/>
</dbReference>
<reference evidence="7 8" key="1">
    <citation type="submission" date="2022-02" db="EMBL/GenBank/DDBJ databases">
        <title>Uncovering new skin microbiome diversity through culturing and metagenomics.</title>
        <authorList>
            <person name="Conlan S."/>
            <person name="Deming C."/>
            <person name="Nisc Comparative Sequencing Program N."/>
            <person name="Segre J.A."/>
        </authorList>
    </citation>
    <scope>NUCLEOTIDE SEQUENCE [LARGE SCALE GENOMIC DNA]</scope>
    <source>
        <strain evidence="7 8">ACRQZ</strain>
    </source>
</reference>
<evidence type="ECO:0000313" key="8">
    <source>
        <dbReference type="Proteomes" id="UP001521931"/>
    </source>
</evidence>
<organism evidence="7 8">
    <name type="scientific">Arsenicicoccus bolidensis</name>
    <dbReference type="NCBI Taxonomy" id="229480"/>
    <lineage>
        <taxon>Bacteria</taxon>
        <taxon>Bacillati</taxon>
        <taxon>Actinomycetota</taxon>
        <taxon>Actinomycetes</taxon>
        <taxon>Micrococcales</taxon>
        <taxon>Intrasporangiaceae</taxon>
        <taxon>Arsenicicoccus</taxon>
    </lineage>
</organism>
<dbReference type="Proteomes" id="UP001521931">
    <property type="component" value="Unassembled WGS sequence"/>
</dbReference>
<evidence type="ECO:0000313" key="7">
    <source>
        <dbReference type="EMBL" id="MCG7321946.1"/>
    </source>
</evidence>
<sequence>MPTLSPRTVFLTLSATRWAPAGLVVGLFALVARERGLTVAETLSYVSFQGVAVIPLELPSSGLADALGRRPLLLVAGVVNVIAAVAYLMADSFWAFAVAAALMGVYRALDSGPLEAWYVDAVHETDPDAEVAGDLGAQGTILGITIAGGSVLSGALVAWHPWRDHSALLLPLVLYAVLCVAHLVATAALLRERPRGVAGMVGSVHPPSPHRAALRQVAASLRETPAVIADSVRLVVHNRVLAGIVAVEIGWCAALVVFETLLSLRLSEQLGGAAAAGRWIGPVSAAGWAVFAVGSSLAGRLHRRIGVARTAILARVLNGLGALVMGLAAGPVALVAAYLFTYGLHGAAGVAHNALLHREATSANRATVLSLNSLVFFAAAAAWSPVLGLVAGRTSIATAMVVGGLVSVLGLLGYLPAARKEGRRTHPVRARPPRAQR</sequence>
<feature type="transmembrane region" description="Helical" evidence="5">
    <location>
        <begin position="278"/>
        <end position="298"/>
    </location>
</feature>
<dbReference type="PROSITE" id="PS00216">
    <property type="entry name" value="SUGAR_TRANSPORT_1"/>
    <property type="match status" value="1"/>
</dbReference>
<proteinExistence type="predicted"/>
<evidence type="ECO:0000256" key="5">
    <source>
        <dbReference type="SAM" id="Phobius"/>
    </source>
</evidence>
<dbReference type="InterPro" id="IPR036259">
    <property type="entry name" value="MFS_trans_sf"/>
</dbReference>
<comment type="subcellular location">
    <subcellularLocation>
        <location evidence="1">Cell membrane</location>
        <topology evidence="1">Multi-pass membrane protein</topology>
    </subcellularLocation>
</comment>
<dbReference type="InterPro" id="IPR011701">
    <property type="entry name" value="MFS"/>
</dbReference>
<dbReference type="InterPro" id="IPR005829">
    <property type="entry name" value="Sugar_transporter_CS"/>
</dbReference>
<dbReference type="RefSeq" id="WP_239263903.1">
    <property type="nucleotide sequence ID" value="NZ_JAKRCV010000022.1"/>
</dbReference>
<dbReference type="PROSITE" id="PS50850">
    <property type="entry name" value="MFS"/>
    <property type="match status" value="1"/>
</dbReference>
<feature type="transmembrane region" description="Helical" evidence="5">
    <location>
        <begin position="168"/>
        <end position="190"/>
    </location>
</feature>
<name>A0ABS9Q242_9MICO</name>
<feature type="domain" description="Major facilitator superfamily (MFS) profile" evidence="6">
    <location>
        <begin position="1"/>
        <end position="422"/>
    </location>
</feature>
<protein>
    <submittedName>
        <fullName evidence="7">MFS transporter</fullName>
    </submittedName>
</protein>
<dbReference type="PANTHER" id="PTHR23530">
    <property type="entry name" value="TRANSPORT PROTEIN-RELATED"/>
    <property type="match status" value="1"/>
</dbReference>
<evidence type="ECO:0000256" key="2">
    <source>
        <dbReference type="ARBA" id="ARBA00022692"/>
    </source>
</evidence>
<keyword evidence="3 5" id="KW-1133">Transmembrane helix</keyword>
<dbReference type="InterPro" id="IPR053160">
    <property type="entry name" value="MFS_DHA3_Transporter"/>
</dbReference>
<keyword evidence="2 5" id="KW-0812">Transmembrane</keyword>
<accession>A0ABS9Q242</accession>
<feature type="transmembrane region" description="Helical" evidence="5">
    <location>
        <begin position="396"/>
        <end position="415"/>
    </location>
</feature>
<feature type="transmembrane region" description="Helical" evidence="5">
    <location>
        <begin position="71"/>
        <end position="87"/>
    </location>
</feature>
<gene>
    <name evidence="7" type="ORF">MHL29_08615</name>
</gene>
<dbReference type="SUPFAM" id="SSF103473">
    <property type="entry name" value="MFS general substrate transporter"/>
    <property type="match status" value="1"/>
</dbReference>
<comment type="caution">
    <text evidence="7">The sequence shown here is derived from an EMBL/GenBank/DDBJ whole genome shotgun (WGS) entry which is preliminary data.</text>
</comment>
<dbReference type="Gene3D" id="1.20.1250.20">
    <property type="entry name" value="MFS general substrate transporter like domains"/>
    <property type="match status" value="1"/>
</dbReference>
<evidence type="ECO:0000259" key="6">
    <source>
        <dbReference type="PROSITE" id="PS50850"/>
    </source>
</evidence>
<evidence type="ECO:0000256" key="1">
    <source>
        <dbReference type="ARBA" id="ARBA00004651"/>
    </source>
</evidence>
<evidence type="ECO:0000256" key="4">
    <source>
        <dbReference type="ARBA" id="ARBA00023136"/>
    </source>
</evidence>
<feature type="transmembrane region" description="Helical" evidence="5">
    <location>
        <begin position="15"/>
        <end position="32"/>
    </location>
</feature>
<keyword evidence="4 5" id="KW-0472">Membrane</keyword>
<dbReference type="Pfam" id="PF07690">
    <property type="entry name" value="MFS_1"/>
    <property type="match status" value="1"/>
</dbReference>
<dbReference type="PANTHER" id="PTHR23530:SF1">
    <property type="entry name" value="PERMEASE, MAJOR FACILITATOR SUPERFAMILY-RELATED"/>
    <property type="match status" value="1"/>
</dbReference>
<feature type="transmembrane region" description="Helical" evidence="5">
    <location>
        <begin position="240"/>
        <end position="258"/>
    </location>
</feature>
<feature type="transmembrane region" description="Helical" evidence="5">
    <location>
        <begin position="368"/>
        <end position="390"/>
    </location>
</feature>
<feature type="transmembrane region" description="Helical" evidence="5">
    <location>
        <begin position="310"/>
        <end position="329"/>
    </location>
</feature>
<feature type="transmembrane region" description="Helical" evidence="5">
    <location>
        <begin position="335"/>
        <end position="356"/>
    </location>
</feature>